<dbReference type="Gene3D" id="1.20.144.10">
    <property type="entry name" value="Phosphatidic acid phosphatase type 2/haloperoxidase"/>
    <property type="match status" value="1"/>
</dbReference>
<dbReference type="SMART" id="SM00014">
    <property type="entry name" value="acidPPc"/>
    <property type="match status" value="1"/>
</dbReference>
<comment type="caution">
    <text evidence="3">The sequence shown here is derived from an EMBL/GenBank/DDBJ whole genome shotgun (WGS) entry which is preliminary data.</text>
</comment>
<dbReference type="Proteomes" id="UP001595530">
    <property type="component" value="Unassembled WGS sequence"/>
</dbReference>
<keyword evidence="4" id="KW-1185">Reference proteome</keyword>
<name>A0ABV7F212_9BURK</name>
<sequence>MKITSVGGITVMAPAAIAITVWLVVERSWRVALWWCLLFAAGMGLVVATKIAFIGWGIGIRSLDFTGFSGHSMRATAVIPVLFYLILQKASPVSRAAGVALGIVFGVIVGISRLVLHAHSVSEAIAGCILGGIVSLMFIWILEPPQKFALYRSLIALSLIALLAVPYAEPAPTQSWITCLALYLSGHDRPFVRHGWKFAPIGWGSSKELQDDYSCPFPRKAKSIDRLPLSEA</sequence>
<feature type="transmembrane region" description="Helical" evidence="1">
    <location>
        <begin position="6"/>
        <end position="25"/>
    </location>
</feature>
<protein>
    <submittedName>
        <fullName evidence="3">Phosphatase PAP2 family protein</fullName>
    </submittedName>
</protein>
<keyword evidence="1" id="KW-0472">Membrane</keyword>
<gene>
    <name evidence="3" type="ORF">ACFOFO_10090</name>
</gene>
<proteinExistence type="predicted"/>
<feature type="transmembrane region" description="Helical" evidence="1">
    <location>
        <begin position="99"/>
        <end position="118"/>
    </location>
</feature>
<feature type="transmembrane region" description="Helical" evidence="1">
    <location>
        <begin position="124"/>
        <end position="142"/>
    </location>
</feature>
<evidence type="ECO:0000256" key="1">
    <source>
        <dbReference type="SAM" id="Phobius"/>
    </source>
</evidence>
<evidence type="ECO:0000313" key="3">
    <source>
        <dbReference type="EMBL" id="MFC3108306.1"/>
    </source>
</evidence>
<dbReference type="RefSeq" id="WP_390331471.1">
    <property type="nucleotide sequence ID" value="NZ_JBHRTP010000026.1"/>
</dbReference>
<feature type="transmembrane region" description="Helical" evidence="1">
    <location>
        <begin position="149"/>
        <end position="168"/>
    </location>
</feature>
<dbReference type="SUPFAM" id="SSF48317">
    <property type="entry name" value="Acid phosphatase/Vanadium-dependent haloperoxidase"/>
    <property type="match status" value="1"/>
</dbReference>
<reference evidence="4" key="1">
    <citation type="journal article" date="2019" name="Int. J. Syst. Evol. Microbiol.">
        <title>The Global Catalogue of Microorganisms (GCM) 10K type strain sequencing project: providing services to taxonomists for standard genome sequencing and annotation.</title>
        <authorList>
            <consortium name="The Broad Institute Genomics Platform"/>
            <consortium name="The Broad Institute Genome Sequencing Center for Infectious Disease"/>
            <person name="Wu L."/>
            <person name="Ma J."/>
        </authorList>
    </citation>
    <scope>NUCLEOTIDE SEQUENCE [LARGE SCALE GENOMIC DNA]</scope>
    <source>
        <strain evidence="4">KCTC 42986</strain>
    </source>
</reference>
<evidence type="ECO:0000313" key="4">
    <source>
        <dbReference type="Proteomes" id="UP001595530"/>
    </source>
</evidence>
<dbReference type="EMBL" id="JBHRTP010000026">
    <property type="protein sequence ID" value="MFC3108306.1"/>
    <property type="molecule type" value="Genomic_DNA"/>
</dbReference>
<keyword evidence="1" id="KW-0812">Transmembrane</keyword>
<dbReference type="Pfam" id="PF01569">
    <property type="entry name" value="PAP2"/>
    <property type="match status" value="1"/>
</dbReference>
<feature type="domain" description="Phosphatidic acid phosphatase type 2/haloperoxidase" evidence="2">
    <location>
        <begin position="17"/>
        <end position="139"/>
    </location>
</feature>
<evidence type="ECO:0000259" key="2">
    <source>
        <dbReference type="SMART" id="SM00014"/>
    </source>
</evidence>
<organism evidence="3 4">
    <name type="scientific">Undibacterium arcticum</name>
    <dbReference type="NCBI Taxonomy" id="1762892"/>
    <lineage>
        <taxon>Bacteria</taxon>
        <taxon>Pseudomonadati</taxon>
        <taxon>Pseudomonadota</taxon>
        <taxon>Betaproteobacteria</taxon>
        <taxon>Burkholderiales</taxon>
        <taxon>Oxalobacteraceae</taxon>
        <taxon>Undibacterium</taxon>
    </lineage>
</organism>
<accession>A0ABV7F212</accession>
<keyword evidence="1" id="KW-1133">Transmembrane helix</keyword>
<dbReference type="InterPro" id="IPR000326">
    <property type="entry name" value="PAP2/HPO"/>
</dbReference>
<dbReference type="InterPro" id="IPR036938">
    <property type="entry name" value="PAP2/HPO_sf"/>
</dbReference>
<feature type="transmembrane region" description="Helical" evidence="1">
    <location>
        <begin position="32"/>
        <end position="56"/>
    </location>
</feature>
<feature type="transmembrane region" description="Helical" evidence="1">
    <location>
        <begin position="68"/>
        <end position="87"/>
    </location>
</feature>